<gene>
    <name evidence="2" type="ORF">PACLA_8A059884</name>
</gene>
<sequence length="274" mass="30805">MDSEFSDSEDEFEQTVTSLPAAQEKQRNDSQPSGVKRKISTDDSDNQPGNKQWWLQPRPSKLNKGSSSNISTNDKTKWGICVTCFRTGESPKLYQLCRSNKTSIKRHAERRHDNNLSQADVRSYYDSDETVRMARKKYEAQQSIGHPKKVDTVVRVQSAPNVSEGSTLSKSPEETISGGQLKTYLPEKVQTKLSFNASCSEEQSSVKQGELTTDASLHAKVDTLINEFKEFKIKSLGNEKDRRPNSILAVDGKSAEETAELLLQWPDVKISLTW</sequence>
<evidence type="ECO:0000313" key="2">
    <source>
        <dbReference type="EMBL" id="CAB4022616.1"/>
    </source>
</evidence>
<feature type="compositionally biased region" description="Polar residues" evidence="1">
    <location>
        <begin position="160"/>
        <end position="170"/>
    </location>
</feature>
<dbReference type="EMBL" id="CACRXK020012061">
    <property type="protein sequence ID" value="CAB4022616.1"/>
    <property type="molecule type" value="Genomic_DNA"/>
</dbReference>
<comment type="caution">
    <text evidence="2">The sequence shown here is derived from an EMBL/GenBank/DDBJ whole genome shotgun (WGS) entry which is preliminary data.</text>
</comment>
<feature type="region of interest" description="Disordered" evidence="1">
    <location>
        <begin position="160"/>
        <end position="181"/>
    </location>
</feature>
<dbReference type="Proteomes" id="UP001152795">
    <property type="component" value="Unassembled WGS sequence"/>
</dbReference>
<feature type="region of interest" description="Disordered" evidence="1">
    <location>
        <begin position="1"/>
        <end position="71"/>
    </location>
</feature>
<name>A0A6S7IXN7_PARCT</name>
<evidence type="ECO:0000256" key="1">
    <source>
        <dbReference type="SAM" id="MobiDB-lite"/>
    </source>
</evidence>
<keyword evidence="3" id="KW-1185">Reference proteome</keyword>
<dbReference type="AlphaFoldDB" id="A0A6S7IXN7"/>
<evidence type="ECO:0000313" key="3">
    <source>
        <dbReference type="Proteomes" id="UP001152795"/>
    </source>
</evidence>
<feature type="compositionally biased region" description="Acidic residues" evidence="1">
    <location>
        <begin position="1"/>
        <end position="13"/>
    </location>
</feature>
<accession>A0A6S7IXN7</accession>
<protein>
    <submittedName>
        <fullName evidence="2">Uncharacterized protein</fullName>
    </submittedName>
</protein>
<reference evidence="2" key="1">
    <citation type="submission" date="2020-04" db="EMBL/GenBank/DDBJ databases">
        <authorList>
            <person name="Alioto T."/>
            <person name="Alioto T."/>
            <person name="Gomez Garrido J."/>
        </authorList>
    </citation>
    <scope>NUCLEOTIDE SEQUENCE</scope>
    <source>
        <strain evidence="2">A484AB</strain>
    </source>
</reference>
<proteinExistence type="predicted"/>
<organism evidence="2 3">
    <name type="scientific">Paramuricea clavata</name>
    <name type="common">Red gorgonian</name>
    <name type="synonym">Violescent sea-whip</name>
    <dbReference type="NCBI Taxonomy" id="317549"/>
    <lineage>
        <taxon>Eukaryota</taxon>
        <taxon>Metazoa</taxon>
        <taxon>Cnidaria</taxon>
        <taxon>Anthozoa</taxon>
        <taxon>Octocorallia</taxon>
        <taxon>Malacalcyonacea</taxon>
        <taxon>Plexauridae</taxon>
        <taxon>Paramuricea</taxon>
    </lineage>
</organism>